<dbReference type="EMBL" id="OY660880">
    <property type="protein sequence ID" value="CAJ1077903.1"/>
    <property type="molecule type" value="Genomic_DNA"/>
</dbReference>
<sequence length="117" mass="13492">MVTDLKRRGQREVSIPEDSDYILLFCVISSRVGTDVGEALENAPRGKEVILVVMHHTYDPDYITAESRRLVENPNVLLVVDCYFHEGQLLQCDRNDNALSDIKKFLRPRDPVWVKLH</sequence>
<proteinExistence type="predicted"/>
<dbReference type="PANTHER" id="PTHR34488">
    <property type="entry name" value="SI:CH211-245H14.1-RELATED"/>
    <property type="match status" value="1"/>
</dbReference>
<keyword evidence="2" id="KW-1185">Reference proteome</keyword>
<dbReference type="PANTHER" id="PTHR34488:SF1">
    <property type="entry name" value="SI:CH211-245H14.1-RELATED"/>
    <property type="match status" value="1"/>
</dbReference>
<name>A0AAV1GZQ8_XYRNO</name>
<gene>
    <name evidence="1" type="ORF">XNOV1_A036278</name>
</gene>
<reference evidence="1" key="1">
    <citation type="submission" date="2023-08" db="EMBL/GenBank/DDBJ databases">
        <authorList>
            <person name="Alioto T."/>
            <person name="Alioto T."/>
            <person name="Gomez Garrido J."/>
        </authorList>
    </citation>
    <scope>NUCLEOTIDE SEQUENCE</scope>
</reference>
<evidence type="ECO:0000313" key="2">
    <source>
        <dbReference type="Proteomes" id="UP001178508"/>
    </source>
</evidence>
<dbReference type="AlphaFoldDB" id="A0AAV1GZQ8"/>
<organism evidence="1 2">
    <name type="scientific">Xyrichtys novacula</name>
    <name type="common">Pearly razorfish</name>
    <name type="synonym">Hemipteronotus novacula</name>
    <dbReference type="NCBI Taxonomy" id="13765"/>
    <lineage>
        <taxon>Eukaryota</taxon>
        <taxon>Metazoa</taxon>
        <taxon>Chordata</taxon>
        <taxon>Craniata</taxon>
        <taxon>Vertebrata</taxon>
        <taxon>Euteleostomi</taxon>
        <taxon>Actinopterygii</taxon>
        <taxon>Neopterygii</taxon>
        <taxon>Teleostei</taxon>
        <taxon>Neoteleostei</taxon>
        <taxon>Acanthomorphata</taxon>
        <taxon>Eupercaria</taxon>
        <taxon>Labriformes</taxon>
        <taxon>Labridae</taxon>
        <taxon>Xyrichtys</taxon>
    </lineage>
</organism>
<protein>
    <submittedName>
        <fullName evidence="1">Uncharacterized protein</fullName>
    </submittedName>
</protein>
<dbReference type="Proteomes" id="UP001178508">
    <property type="component" value="Chromosome 17"/>
</dbReference>
<evidence type="ECO:0000313" key="1">
    <source>
        <dbReference type="EMBL" id="CAJ1077903.1"/>
    </source>
</evidence>
<accession>A0AAV1GZQ8</accession>